<feature type="compositionally biased region" description="Low complexity" evidence="1">
    <location>
        <begin position="202"/>
        <end position="216"/>
    </location>
</feature>
<gene>
    <name evidence="3" type="ORF">GALMADRAFT_141013</name>
</gene>
<dbReference type="EMBL" id="KL142382">
    <property type="protein sequence ID" value="KDR74656.1"/>
    <property type="molecule type" value="Genomic_DNA"/>
</dbReference>
<evidence type="ECO:0000256" key="1">
    <source>
        <dbReference type="SAM" id="MobiDB-lite"/>
    </source>
</evidence>
<feature type="compositionally biased region" description="Basic residues" evidence="1">
    <location>
        <begin position="180"/>
        <end position="190"/>
    </location>
</feature>
<feature type="compositionally biased region" description="Basic and acidic residues" evidence="1">
    <location>
        <begin position="221"/>
        <end position="239"/>
    </location>
</feature>
<feature type="region of interest" description="Disordered" evidence="1">
    <location>
        <begin position="132"/>
        <end position="164"/>
    </location>
</feature>
<feature type="transmembrane region" description="Helical" evidence="2">
    <location>
        <begin position="1987"/>
        <end position="2005"/>
    </location>
</feature>
<feature type="region of interest" description="Disordered" evidence="1">
    <location>
        <begin position="501"/>
        <end position="523"/>
    </location>
</feature>
<evidence type="ECO:0000256" key="2">
    <source>
        <dbReference type="SAM" id="Phobius"/>
    </source>
</evidence>
<reference evidence="4" key="1">
    <citation type="journal article" date="2014" name="Proc. Natl. Acad. Sci. U.S.A.">
        <title>Extensive sampling of basidiomycete genomes demonstrates inadequacy of the white-rot/brown-rot paradigm for wood decay fungi.</title>
        <authorList>
            <person name="Riley R."/>
            <person name="Salamov A.A."/>
            <person name="Brown D.W."/>
            <person name="Nagy L.G."/>
            <person name="Floudas D."/>
            <person name="Held B.W."/>
            <person name="Levasseur A."/>
            <person name="Lombard V."/>
            <person name="Morin E."/>
            <person name="Otillar R."/>
            <person name="Lindquist E.A."/>
            <person name="Sun H."/>
            <person name="LaButti K.M."/>
            <person name="Schmutz J."/>
            <person name="Jabbour D."/>
            <person name="Luo H."/>
            <person name="Baker S.E."/>
            <person name="Pisabarro A.G."/>
            <person name="Walton J.D."/>
            <person name="Blanchette R.A."/>
            <person name="Henrissat B."/>
            <person name="Martin F."/>
            <person name="Cullen D."/>
            <person name="Hibbett D.S."/>
            <person name="Grigoriev I.V."/>
        </authorList>
    </citation>
    <scope>NUCLEOTIDE SEQUENCE [LARGE SCALE GENOMIC DNA]</scope>
    <source>
        <strain evidence="4">CBS 339.88</strain>
    </source>
</reference>
<dbReference type="HOGENOM" id="CLU_232696_0_0_1"/>
<feature type="region of interest" description="Disordered" evidence="1">
    <location>
        <begin position="180"/>
        <end position="251"/>
    </location>
</feature>
<dbReference type="Proteomes" id="UP000027222">
    <property type="component" value="Unassembled WGS sequence"/>
</dbReference>
<protein>
    <submittedName>
        <fullName evidence="3">Uncharacterized protein</fullName>
    </submittedName>
</protein>
<feature type="region of interest" description="Disordered" evidence="1">
    <location>
        <begin position="1721"/>
        <end position="1758"/>
    </location>
</feature>
<name>A0A067SUT5_GALM3</name>
<keyword evidence="2" id="KW-0472">Membrane</keyword>
<proteinExistence type="predicted"/>
<keyword evidence="4" id="KW-1185">Reference proteome</keyword>
<keyword evidence="2" id="KW-1133">Transmembrane helix</keyword>
<evidence type="ECO:0000313" key="3">
    <source>
        <dbReference type="EMBL" id="KDR74656.1"/>
    </source>
</evidence>
<organism evidence="3 4">
    <name type="scientific">Galerina marginata (strain CBS 339.88)</name>
    <dbReference type="NCBI Taxonomy" id="685588"/>
    <lineage>
        <taxon>Eukaryota</taxon>
        <taxon>Fungi</taxon>
        <taxon>Dikarya</taxon>
        <taxon>Basidiomycota</taxon>
        <taxon>Agaricomycotina</taxon>
        <taxon>Agaricomycetes</taxon>
        <taxon>Agaricomycetidae</taxon>
        <taxon>Agaricales</taxon>
        <taxon>Agaricineae</taxon>
        <taxon>Strophariaceae</taxon>
        <taxon>Galerina</taxon>
    </lineage>
</organism>
<feature type="compositionally biased region" description="Low complexity" evidence="1">
    <location>
        <begin position="613"/>
        <end position="626"/>
    </location>
</feature>
<keyword evidence="2" id="KW-0812">Transmembrane</keyword>
<feature type="region of interest" description="Disordered" evidence="1">
    <location>
        <begin position="360"/>
        <end position="427"/>
    </location>
</feature>
<feature type="compositionally biased region" description="Polar residues" evidence="1">
    <location>
        <begin position="360"/>
        <end position="375"/>
    </location>
</feature>
<accession>A0A067SUT5</accession>
<evidence type="ECO:0000313" key="4">
    <source>
        <dbReference type="Proteomes" id="UP000027222"/>
    </source>
</evidence>
<feature type="compositionally biased region" description="Polar residues" evidence="1">
    <location>
        <begin position="637"/>
        <end position="648"/>
    </location>
</feature>
<feature type="region of interest" description="Disordered" evidence="1">
    <location>
        <begin position="608"/>
        <end position="649"/>
    </location>
</feature>
<sequence>MGSLDDIAKFFFEHTSLIIQDHSFTLAQAAHHLGTHSLKINTDVVPIEDGLLSIHLDFLNQIQFIILKIQELEELVAQILDRRSLRIIDHHSMFFQVLRRAQSTKQLRFAWDVVLDRFRFVVKQLINDISPRSATSTASHGCSDRDAPSRSTLSPPHSLSRDGHLQTRCSLPFTFDATKTKRTRTSKSHSYRGAQGCGRSATSDPSTPTWISSSTPARRNPQVEDVQKTTEEVGEDKPPSGKPRKANGWNDGEPYLHRVSTCSAITSNSLSAGLAFTEPSTEFGVATNLSRDQHAQGSSCSIATPPFMDTRFHGVARSLRATMPLQRSRASLFVPTVSHPTPLPSKLESFKLTLASPIQPQFRSPPSSQETSIANTECPHHAPLSTSLPLTEHSEPSTLVAVSRKSPSKVIDHKHRRSSNTTGKSKAVGEIRLSKRELWCSPRAYLPTFPTSGADIDSNVATSFTVNYDSRQDWDAQDSAPSIVVAPFLVTGTSSAARSPLGLVNSPRRPLTLGTSDRRSPPLHLQCPLPEPLTPAISGLHPPLLHSVHLWSTVVNSITPLFDGIAPMVLENDKADAGGTNSNTTDAGEVVRCPEEGKDSAEHYQHLSHSSFTTTQLDTSPLTTTRTQRRVSLSEVRPSTPSGITAASTRGIPSAEDRWKLMDAVGKDLLSTGKFGKVKRRLREPELRQVSTHTAIASNPASASLPSPELGTVAGFTTTSSLDLHAQSALRSLARLPIVGTRFRMIARSSMAVTPLGRPPNSSFVASILPPTPLPLTLACFNPPSSKLEDVHANVLSLAKTGASPGNQEAPPERPSTPDALATHVCSNWGTYYQSLSVIVTQALRPMPSSLVTRPPTLHQEANQPLASGALLTRSPAIVTGNPSQDDLAPPPGRRLTLDATSTGWNRTANVPLHSDTVVGNTMDAGGASWWKESEEESKSERVRTYLVQHPNRVLACLSPGLATSFAVNYNSRQDWDVQDFTPSIAMALFLVTGTSSMARSPAVADNRLRRPLTPGTSLLGQAATVELFFRSSSGLHPPLHLVHLQSTVVNSLTPLHNPTNLCSHPPKLLSIVASDSWSSTVLRSVFKSDDNSGPIVVDGNAADAGGASRFTESNKSLITTLPPSDSISTIPAQDPILALPLQAPALSMTAVPTVELRCWPSLSSLSPILLTFPSPSTTLRTSLPVASTAHGLSCTHSSPLECPAAIVKSRRSIKINSETLSAIGAISNNFGLEGTKMDDAREDRKVSRDVEVVGVLVGEGFRATRACAEVRSLLFSSGSRDSNSSATFLVQRRLKTYQSRGRVSFRAPCRAVSRTSTPSPTLSLRITICVEITRDTRGARSCTNSDEENGSEMVRTDLTRQWDNVLAGSSPGPVTSFIANDGFRQDQGVQDSTPSIVAAPFLVTGRSSTARPPAVVDNHLRRPLTPGPPNLISPLVELSSCSSSSHSPFDNIHQPSLFVESITLLHLESKQDLLVNMPRIFDAAFVQRNGMAQYSRSPVDTRKDFGTPALYKVGNGRTCIFGSSLHSADSLYEYLRIRSFGLHSFSTTDEFILFLESSFEFHGRVDKHPFNSVKDITDARGEIRYMDNFKDFMALRHHPPCLESRLAVVRILRIQTKQPEVPRPWITLIADIQLRFEDANSKTSSFIRPNRIANEGAESTLVRTYLTQPQMEFLVCFSPDSATSIIASSGSRQDRGVQDSKPSIAAALFLVTGMLSTAGPPVGVDKHQRKPLTPRTSTSQRSPALKPQFPSSSSLYSPLSLSRSFNRITTYGSDVSDVLLEVPSFASRVALVCWNQTARWSSSSATVTQCTASPSASTLALWIQPCSRSPSDHHLNLLKPTTSFAPLVPAFVVHLRFQNLSIQPSVPLSIVIKGFNHGDLSKRDSPRESSETVNAAFVRQKSKGKTGYNFAARKHTTTILFALESPHSDDSFGPSNILIWPLVLSEIGPHLSETSSRFSAPRRFSSLVTGSLGGLQRDLSNDAWRMTWRFLLAVPLLILLILHFGKLRGYFLNTAVDFNVQDTYGKLLTPSFQQAPIRQLTPPTPAAVVAFAYHVARLIADNRGRIWRLFLDFIRNSL</sequence>